<dbReference type="PANTHER" id="PTHR10457">
    <property type="entry name" value="MEVALONATE KINASE/GALACTOKINASE"/>
    <property type="match status" value="1"/>
</dbReference>
<evidence type="ECO:0000256" key="5">
    <source>
        <dbReference type="ARBA" id="ARBA00022840"/>
    </source>
</evidence>
<sequence length="433" mass="45493">MLTCQTLTQQLLSGAHDARLERVYCCRDAAALDSVRARAVRAVDRFRELFAAGEAPAALFSGPGRTEIGGNHTDHQHGRVLCASVNMDMLACAAPNGTGLVRVHSEGYPTLTVDLASLVPHPEERDTSAALVRGVAARMADLGFSPRGFDAYVCSSVPAGSGLSSSAAYEVLVGTIFNSFFCGGALSPVQIAQIGQYAENVYFGKPCGLMDQMASAVGGTVAIDFRDPQAPAVRKIPYDFARSGHTLCIIDSGADHADLTSEYAAITSEMGAVAAHLGKAVLRDVAEGDFRAAVPALRGALGDRAVLRAIHFYADDRRAGEEARALEADDFGRFLALVRESGRSSSLCLQNTFAASNPRQQAIPLALCRAEELLGGAGAVRVHGGGFAGTIQAFVPNGLLEPFLTGMEELLGRDMCHILAIRPEGGCLLAGEV</sequence>
<dbReference type="GO" id="GO:0004335">
    <property type="term" value="F:galactokinase activity"/>
    <property type="evidence" value="ECO:0007669"/>
    <property type="project" value="TreeGrafter"/>
</dbReference>
<dbReference type="InterPro" id="IPR014721">
    <property type="entry name" value="Ribsml_uS5_D2-typ_fold_subgr"/>
</dbReference>
<feature type="domain" description="Galactokinase N-terminal" evidence="7">
    <location>
        <begin position="45"/>
        <end position="95"/>
    </location>
</feature>
<feature type="domain" description="GHMP kinase N-terminal" evidence="6">
    <location>
        <begin position="131"/>
        <end position="219"/>
    </location>
</feature>
<dbReference type="InterPro" id="IPR006204">
    <property type="entry name" value="GHMP_kinase_N_dom"/>
</dbReference>
<evidence type="ECO:0000256" key="2">
    <source>
        <dbReference type="ARBA" id="ARBA00022679"/>
    </source>
</evidence>
<dbReference type="PANTHER" id="PTHR10457:SF7">
    <property type="entry name" value="GALACTOKINASE-RELATED"/>
    <property type="match status" value="1"/>
</dbReference>
<dbReference type="Pfam" id="PF00288">
    <property type="entry name" value="GHMP_kinases_N"/>
    <property type="match status" value="1"/>
</dbReference>
<dbReference type="PIRSF" id="PIRSF000530">
    <property type="entry name" value="Galactokinase"/>
    <property type="match status" value="1"/>
</dbReference>
<keyword evidence="4" id="KW-0418">Kinase</keyword>
<name>A0A8J6JAT9_9FIRM</name>
<comment type="similarity">
    <text evidence="1">Belongs to the GHMP kinase family. GalK subfamily.</text>
</comment>
<dbReference type="GO" id="GO:0005829">
    <property type="term" value="C:cytosol"/>
    <property type="evidence" value="ECO:0007669"/>
    <property type="project" value="TreeGrafter"/>
</dbReference>
<accession>A0A8J6JAT9</accession>
<evidence type="ECO:0000256" key="1">
    <source>
        <dbReference type="ARBA" id="ARBA00006566"/>
    </source>
</evidence>
<keyword evidence="3" id="KW-0547">Nucleotide-binding</keyword>
<dbReference type="Gene3D" id="3.30.230.10">
    <property type="match status" value="1"/>
</dbReference>
<dbReference type="Pfam" id="PF10509">
    <property type="entry name" value="GalKase_gal_bdg"/>
    <property type="match status" value="1"/>
</dbReference>
<dbReference type="SUPFAM" id="SSF54211">
    <property type="entry name" value="Ribosomal protein S5 domain 2-like"/>
    <property type="match status" value="1"/>
</dbReference>
<evidence type="ECO:0000256" key="3">
    <source>
        <dbReference type="ARBA" id="ARBA00022741"/>
    </source>
</evidence>
<dbReference type="InterPro" id="IPR019539">
    <property type="entry name" value="GalKase_N"/>
</dbReference>
<reference evidence="8" key="1">
    <citation type="submission" date="2020-08" db="EMBL/GenBank/DDBJ databases">
        <title>Genome public.</title>
        <authorList>
            <person name="Liu C."/>
            <person name="Sun Q."/>
        </authorList>
    </citation>
    <scope>NUCLEOTIDE SEQUENCE</scope>
    <source>
        <strain evidence="8">NSJ-52</strain>
    </source>
</reference>
<dbReference type="GO" id="GO:0005524">
    <property type="term" value="F:ATP binding"/>
    <property type="evidence" value="ECO:0007669"/>
    <property type="project" value="UniProtKB-KW"/>
</dbReference>
<dbReference type="PROSITE" id="PS00627">
    <property type="entry name" value="GHMP_KINASES_ATP"/>
    <property type="match status" value="1"/>
</dbReference>
<dbReference type="InterPro" id="IPR006203">
    <property type="entry name" value="GHMP_knse_ATP-bd_CS"/>
</dbReference>
<dbReference type="EMBL" id="JACOPQ010000002">
    <property type="protein sequence ID" value="MBC5736006.1"/>
    <property type="molecule type" value="Genomic_DNA"/>
</dbReference>
<evidence type="ECO:0000256" key="4">
    <source>
        <dbReference type="ARBA" id="ARBA00022777"/>
    </source>
</evidence>
<evidence type="ECO:0000313" key="8">
    <source>
        <dbReference type="EMBL" id="MBC5736006.1"/>
    </source>
</evidence>
<dbReference type="InterPro" id="IPR020568">
    <property type="entry name" value="Ribosomal_Su5_D2-typ_SF"/>
</dbReference>
<dbReference type="InterPro" id="IPR006206">
    <property type="entry name" value="Mevalonate/galactokinase"/>
</dbReference>
<dbReference type="PRINTS" id="PR00959">
    <property type="entry name" value="MEVGALKINASE"/>
</dbReference>
<protein>
    <submittedName>
        <fullName evidence="8">Galactokinase</fullName>
    </submittedName>
</protein>
<evidence type="ECO:0000313" key="9">
    <source>
        <dbReference type="Proteomes" id="UP000607645"/>
    </source>
</evidence>
<organism evidence="8 9">
    <name type="scientific">Lawsonibacter faecis</name>
    <dbReference type="NCBI Taxonomy" id="2763052"/>
    <lineage>
        <taxon>Bacteria</taxon>
        <taxon>Bacillati</taxon>
        <taxon>Bacillota</taxon>
        <taxon>Clostridia</taxon>
        <taxon>Eubacteriales</taxon>
        <taxon>Oscillospiraceae</taxon>
        <taxon>Lawsonibacter</taxon>
    </lineage>
</organism>
<evidence type="ECO:0000259" key="7">
    <source>
        <dbReference type="Pfam" id="PF10509"/>
    </source>
</evidence>
<dbReference type="AlphaFoldDB" id="A0A8J6JAT9"/>
<keyword evidence="9" id="KW-1185">Reference proteome</keyword>
<evidence type="ECO:0000259" key="6">
    <source>
        <dbReference type="Pfam" id="PF00288"/>
    </source>
</evidence>
<keyword evidence="2" id="KW-0808">Transferase</keyword>
<gene>
    <name evidence="8" type="ORF">H8S62_03120</name>
</gene>
<comment type="caution">
    <text evidence="8">The sequence shown here is derived from an EMBL/GenBank/DDBJ whole genome shotgun (WGS) entry which is preliminary data.</text>
</comment>
<dbReference type="Gene3D" id="3.30.70.890">
    <property type="entry name" value="GHMP kinase, C-terminal domain"/>
    <property type="match status" value="1"/>
</dbReference>
<dbReference type="SUPFAM" id="SSF55060">
    <property type="entry name" value="GHMP Kinase, C-terminal domain"/>
    <property type="match status" value="1"/>
</dbReference>
<keyword evidence="5" id="KW-0067">ATP-binding</keyword>
<dbReference type="RefSeq" id="WP_155149448.1">
    <property type="nucleotide sequence ID" value="NZ_JACOPQ010000002.1"/>
</dbReference>
<dbReference type="InterPro" id="IPR036554">
    <property type="entry name" value="GHMP_kinase_C_sf"/>
</dbReference>
<dbReference type="Proteomes" id="UP000607645">
    <property type="component" value="Unassembled WGS sequence"/>
</dbReference>
<proteinExistence type="inferred from homology"/>
<dbReference type="GO" id="GO:0006012">
    <property type="term" value="P:galactose metabolic process"/>
    <property type="evidence" value="ECO:0007669"/>
    <property type="project" value="TreeGrafter"/>
</dbReference>